<feature type="region of interest" description="Disordered" evidence="1">
    <location>
        <begin position="405"/>
        <end position="472"/>
    </location>
</feature>
<evidence type="ECO:0008006" key="4">
    <source>
        <dbReference type="Google" id="ProtNLM"/>
    </source>
</evidence>
<dbReference type="EMBL" id="JAFJYH010000184">
    <property type="protein sequence ID" value="KAG4416514.1"/>
    <property type="molecule type" value="Genomic_DNA"/>
</dbReference>
<feature type="compositionally biased region" description="Basic and acidic residues" evidence="1">
    <location>
        <begin position="459"/>
        <end position="469"/>
    </location>
</feature>
<reference evidence="2" key="1">
    <citation type="submission" date="2021-02" db="EMBL/GenBank/DDBJ databases">
        <title>Genome sequence Cadophora malorum strain M34.</title>
        <authorList>
            <person name="Stefanovic E."/>
            <person name="Vu D."/>
            <person name="Scully C."/>
            <person name="Dijksterhuis J."/>
            <person name="Roader J."/>
            <person name="Houbraken J."/>
        </authorList>
    </citation>
    <scope>NUCLEOTIDE SEQUENCE</scope>
    <source>
        <strain evidence="2">M34</strain>
    </source>
</reference>
<dbReference type="OrthoDB" id="10256089at2759"/>
<feature type="compositionally biased region" description="Basic and acidic residues" evidence="1">
    <location>
        <begin position="425"/>
        <end position="439"/>
    </location>
</feature>
<feature type="compositionally biased region" description="Low complexity" evidence="1">
    <location>
        <begin position="443"/>
        <end position="454"/>
    </location>
</feature>
<gene>
    <name evidence="2" type="ORF">IFR04_010370</name>
</gene>
<name>A0A8H7TAX4_9HELO</name>
<evidence type="ECO:0000313" key="2">
    <source>
        <dbReference type="EMBL" id="KAG4416514.1"/>
    </source>
</evidence>
<organism evidence="2 3">
    <name type="scientific">Cadophora malorum</name>
    <dbReference type="NCBI Taxonomy" id="108018"/>
    <lineage>
        <taxon>Eukaryota</taxon>
        <taxon>Fungi</taxon>
        <taxon>Dikarya</taxon>
        <taxon>Ascomycota</taxon>
        <taxon>Pezizomycotina</taxon>
        <taxon>Leotiomycetes</taxon>
        <taxon>Helotiales</taxon>
        <taxon>Ploettnerulaceae</taxon>
        <taxon>Cadophora</taxon>
    </lineage>
</organism>
<dbReference type="AlphaFoldDB" id="A0A8H7TAX4"/>
<dbReference type="Proteomes" id="UP000664132">
    <property type="component" value="Unassembled WGS sequence"/>
</dbReference>
<keyword evidence="3" id="KW-1185">Reference proteome</keyword>
<feature type="region of interest" description="Disordered" evidence="1">
    <location>
        <begin position="486"/>
        <end position="517"/>
    </location>
</feature>
<accession>A0A8H7TAX4</accession>
<proteinExistence type="predicted"/>
<feature type="compositionally biased region" description="Polar residues" evidence="1">
    <location>
        <begin position="406"/>
        <end position="424"/>
    </location>
</feature>
<feature type="compositionally biased region" description="Basic and acidic residues" evidence="1">
    <location>
        <begin position="486"/>
        <end position="501"/>
    </location>
</feature>
<comment type="caution">
    <text evidence="2">The sequence shown here is derived from an EMBL/GenBank/DDBJ whole genome shotgun (WGS) entry which is preliminary data.</text>
</comment>
<evidence type="ECO:0000313" key="3">
    <source>
        <dbReference type="Proteomes" id="UP000664132"/>
    </source>
</evidence>
<feature type="region of interest" description="Disordered" evidence="1">
    <location>
        <begin position="606"/>
        <end position="643"/>
    </location>
</feature>
<protein>
    <recommendedName>
        <fullName evidence="4">Fungal N-terminal domain-containing protein</fullName>
    </recommendedName>
</protein>
<evidence type="ECO:0000256" key="1">
    <source>
        <dbReference type="SAM" id="MobiDB-lite"/>
    </source>
</evidence>
<sequence>MSDPLSVAASIAGLLTAAQMTSAAISKLVSTKKSGSNEINDVKSTVDTLRPVVQHVQLLLLNQAKIDRERAAMIMFEEIASTLTDLVTAFSDLGKCVEGLDADQKLGWLDSVRWLSRADELKGYLQRLEKGKSSLILMISILTNKSTFAAQTAVGELKTLWVQGNLEMSERLARMERMMARSIEVGGSDSASLLNQGIVRDATVMASTNPDVHPALGYTFENDLQTSWVYKRAKAHATRPFSIASSTQLTQSWSVLSSLSLSQISNIAVQALPIFESDLHNSNLYSFGGAEIEGLLATPTSNSRKHKRSVSESWASQIRSRLTQSGPKLTLTTQAGSAVETITLPKGLRLLGRNPTVSRRALRKTDISEPILLSSSAYEGTLLQIASKVQSLELIAPLNPGDIPSTEINSEIPQIPVTSDSSTAEPREINDVQKDDSSFELKTSGASASAQATSRIPRLKSDNGQKRTLPDLAKADFQLGELDFEKDFNDRQDRPDADRQSSPDSFYRNPFSSAMPMDDEIPGGSNSAVSNVTPDFKILYIAASLFEFNISRSVREAGYPYLLYQAGEIFDVIAEKGELWLAKSQDDPSNRVGWIWSKHFVPLARDDSEDDKEQTVSSKSRLPRKKHSRNTSASSDSGFDSRF</sequence>
<feature type="compositionally biased region" description="Polar residues" evidence="1">
    <location>
        <begin position="630"/>
        <end position="643"/>
    </location>
</feature>